<feature type="compositionally biased region" description="Low complexity" evidence="1">
    <location>
        <begin position="318"/>
        <end position="333"/>
    </location>
</feature>
<feature type="compositionally biased region" description="Basic and acidic residues" evidence="1">
    <location>
        <begin position="711"/>
        <end position="726"/>
    </location>
</feature>
<evidence type="ECO:0000256" key="1">
    <source>
        <dbReference type="SAM" id="MobiDB-lite"/>
    </source>
</evidence>
<dbReference type="PANTHER" id="PTHR31573">
    <property type="entry name" value="ALPHA-KETOGLUTARATE-DEPENDENT DIOXYGENASE ALKB HOMOLOG 2"/>
    <property type="match status" value="1"/>
</dbReference>
<feature type="compositionally biased region" description="Polar residues" evidence="1">
    <location>
        <begin position="735"/>
        <end position="744"/>
    </location>
</feature>
<feature type="region of interest" description="Disordered" evidence="1">
    <location>
        <begin position="1261"/>
        <end position="1293"/>
    </location>
</feature>
<dbReference type="InterPro" id="IPR037151">
    <property type="entry name" value="AlkB-like_sf"/>
</dbReference>
<feature type="compositionally biased region" description="Basic and acidic residues" evidence="1">
    <location>
        <begin position="174"/>
        <end position="183"/>
    </location>
</feature>
<comment type="caution">
    <text evidence="2">The sequence shown here is derived from an EMBL/GenBank/DDBJ whole genome shotgun (WGS) entry which is preliminary data.</text>
</comment>
<feature type="region of interest" description="Disordered" evidence="1">
    <location>
        <begin position="208"/>
        <end position="333"/>
    </location>
</feature>
<dbReference type="GO" id="GO:0006307">
    <property type="term" value="P:DNA alkylation repair"/>
    <property type="evidence" value="ECO:0007669"/>
    <property type="project" value="TreeGrafter"/>
</dbReference>
<dbReference type="InterPro" id="IPR032852">
    <property type="entry name" value="ALKBH2"/>
</dbReference>
<dbReference type="EMBL" id="RSCE01000003">
    <property type="protein sequence ID" value="RSH84368.1"/>
    <property type="molecule type" value="Genomic_DNA"/>
</dbReference>
<feature type="region of interest" description="Disordered" evidence="1">
    <location>
        <begin position="970"/>
        <end position="989"/>
    </location>
</feature>
<dbReference type="STRING" id="105984.A0A427XZR3"/>
<feature type="region of interest" description="Disordered" evidence="1">
    <location>
        <begin position="902"/>
        <end position="926"/>
    </location>
</feature>
<dbReference type="OrthoDB" id="2163491at2759"/>
<dbReference type="RefSeq" id="XP_028477816.1">
    <property type="nucleotide sequence ID" value="XM_028621364.1"/>
</dbReference>
<dbReference type="Gene3D" id="2.60.120.590">
    <property type="entry name" value="Alpha-ketoglutarate-dependent dioxygenase AlkB-like"/>
    <property type="match status" value="1"/>
</dbReference>
<proteinExistence type="predicted"/>
<dbReference type="GO" id="GO:0051747">
    <property type="term" value="F:cytosine C-5 DNA demethylase activity"/>
    <property type="evidence" value="ECO:0007669"/>
    <property type="project" value="TreeGrafter"/>
</dbReference>
<feature type="compositionally biased region" description="Basic and acidic residues" evidence="1">
    <location>
        <begin position="385"/>
        <end position="397"/>
    </location>
</feature>
<name>A0A427XZR3_9TREE</name>
<reference evidence="2 3" key="1">
    <citation type="submission" date="2018-11" db="EMBL/GenBank/DDBJ databases">
        <title>Genome sequence of Apiotrichum porosum DSM 27194.</title>
        <authorList>
            <person name="Aliyu H."/>
            <person name="Gorte O."/>
            <person name="Ochsenreither K."/>
        </authorList>
    </citation>
    <scope>NUCLEOTIDE SEQUENCE [LARGE SCALE GENOMIC DNA]</scope>
    <source>
        <strain evidence="2 3">DSM 27194</strain>
    </source>
</reference>
<dbReference type="PANTHER" id="PTHR31573:SF4">
    <property type="entry name" value="FE2OG DIOXYGENASE DOMAIN-CONTAINING PROTEIN"/>
    <property type="match status" value="1"/>
</dbReference>
<sequence>MSGDTPPCLAAKFITPALADLFKVLKAALAPDTQETWMLGADALESALKDTAMYPDEAKLEREFERLAQRPADGPDIPLVTRKEREWRARVLWLVSQRSRHDRHKAIDLVRTRQRTGGLALPKGGAKLVEPPQPEKERNGDHQDEDTHSSATKPPSSSRKKGAEANRRAKLKSLRKEARRLSRENTTVASAAEIQARPLLYAISAAEAVSASDTRARRVPQRFGQEDYSPVKSTKVETTARTTGQTQDVVSKKRKERVSANDDDQDPAPKKKKGKRKAVENDNVNEVTSDPEEGVPPTKRLRNRQPPKALVVPDLDYTPSPSITPGSTPSSLPLEIVKTKRPRAQKKKVGVPISFDLLREFDLDPVAALKNAPERFKRMTKPRTSVKEVKEAKHETAGDGGPGGGVVAPIGGRSQKMKAASTVPVIPDLEFARLKRGVPLAKGSGIRASTFAVFVRIMAGLNRPVAKAKTEKVEAPPTHPPVWAESRQELCEALPYYRAYQSGMYMLKRVAYGYLLDGFPALRDVWAAEGRIIISHGGGQAVRTFDLKGNPVTSLSADHTRNDARIDTLLTACERRIPLVLLAGEGYALLPWKLGCAYAVLGWYWVSAAWYEAEPVALGVAPPESGKPWFQRLKVRFDWVESQGQPWWLRDGEGSWVKPDGTTPVVTAEPQQVAPALETPVVPTHSLPTPSLPEPTPMVRATTVGDLRSEQHPTVHMEGPRQHFRWDSAPPTLPDATSQCQTRDQLPSSSSQLLESATKPPTVSAQYPARSDTSDSDDDSAIIKLQQRLWGGKSEEVSKSKTLKKSKSVDKLHFSPSAADDADDDGDVYISPPPLTRLRQSQALDVMNGPRSNDAALSKGRICTLCSQPSPHVYDEGWLCLVPTCKAFWAFPLDLDRFTAPSEESRPGHLGPGLGSPGTPPTSMRKTTAAAAQTWLPIPPNFSLSYSPGFLVAAHTPSDVGAVPYDVVPPPPQAAAAETGDSGDMEGEDLGSRTLWRGQLQNVQERADATQAGYVLCADGQTAGTEDVVPATEIRRDEHDVLGETDEGSLDLPMAVSRLARLGATVVEYELPLGGTARGRIFHILHDSSHDADPIWEGYQSAAIATTEPLFQRRALKSNTVKGPLLSQQFAINSGASYKYIVETLSYSFAESPACVMAALELIRDRVAAVLGERVEFNEILSVMYREGQKMSWHDDGEAADARSFFISLFYYLSRPADPSIPTCNTFIAVSGISRLNHPPPQGLGPVVAALSLGASATMSFRPKQPRHARDRFNLGSGTSPAARPPPAPSAVLNLTLNHGV</sequence>
<feature type="compositionally biased region" description="Low complexity" evidence="1">
    <location>
        <begin position="745"/>
        <end position="756"/>
    </location>
</feature>
<dbReference type="GO" id="GO:0035516">
    <property type="term" value="F:broad specificity oxidative DNA demethylase activity"/>
    <property type="evidence" value="ECO:0007669"/>
    <property type="project" value="TreeGrafter"/>
</dbReference>
<keyword evidence="3" id="KW-1185">Reference proteome</keyword>
<feature type="region of interest" description="Disordered" evidence="1">
    <location>
        <begin position="814"/>
        <end position="836"/>
    </location>
</feature>
<feature type="region of interest" description="Disordered" evidence="1">
    <location>
        <begin position="106"/>
        <end position="188"/>
    </location>
</feature>
<feature type="compositionally biased region" description="Low complexity" evidence="1">
    <location>
        <begin position="117"/>
        <end position="128"/>
    </location>
</feature>
<organism evidence="2 3">
    <name type="scientific">Apiotrichum porosum</name>
    <dbReference type="NCBI Taxonomy" id="105984"/>
    <lineage>
        <taxon>Eukaryota</taxon>
        <taxon>Fungi</taxon>
        <taxon>Dikarya</taxon>
        <taxon>Basidiomycota</taxon>
        <taxon>Agaricomycotina</taxon>
        <taxon>Tremellomycetes</taxon>
        <taxon>Trichosporonales</taxon>
        <taxon>Trichosporonaceae</taxon>
        <taxon>Apiotrichum</taxon>
    </lineage>
</organism>
<evidence type="ECO:0008006" key="4">
    <source>
        <dbReference type="Google" id="ProtNLM"/>
    </source>
</evidence>
<evidence type="ECO:0000313" key="3">
    <source>
        <dbReference type="Proteomes" id="UP000279236"/>
    </source>
</evidence>
<feature type="region of interest" description="Disordered" evidence="1">
    <location>
        <begin position="382"/>
        <end position="405"/>
    </location>
</feature>
<dbReference type="GeneID" id="39590431"/>
<protein>
    <recommendedName>
        <fullName evidence="4">Alpha-ketoglutarate-dependent dioxygenase AlkB-like domain-containing protein</fullName>
    </recommendedName>
</protein>
<accession>A0A427XZR3</accession>
<dbReference type="GO" id="GO:0008198">
    <property type="term" value="F:ferrous iron binding"/>
    <property type="evidence" value="ECO:0007669"/>
    <property type="project" value="TreeGrafter"/>
</dbReference>
<gene>
    <name evidence="2" type="ORF">EHS24_005888</name>
</gene>
<feature type="compositionally biased region" description="Polar residues" evidence="1">
    <location>
        <begin position="236"/>
        <end position="249"/>
    </location>
</feature>
<feature type="region of interest" description="Disordered" evidence="1">
    <location>
        <begin position="711"/>
        <end position="779"/>
    </location>
</feature>
<dbReference type="Proteomes" id="UP000279236">
    <property type="component" value="Unassembled WGS sequence"/>
</dbReference>
<feature type="compositionally biased region" description="Basic and acidic residues" evidence="1">
    <location>
        <begin position="133"/>
        <end position="148"/>
    </location>
</feature>
<evidence type="ECO:0000313" key="2">
    <source>
        <dbReference type="EMBL" id="RSH84368.1"/>
    </source>
</evidence>